<proteinExistence type="predicted"/>
<comment type="caution">
    <text evidence="4">The sequence shown here is derived from an EMBL/GenBank/DDBJ whole genome shotgun (WGS) entry which is preliminary data.</text>
</comment>
<evidence type="ECO:0000313" key="5">
    <source>
        <dbReference type="Proteomes" id="UP001144256"/>
    </source>
</evidence>
<keyword evidence="5" id="KW-1185">Reference proteome</keyword>
<dbReference type="InterPro" id="IPR002035">
    <property type="entry name" value="VWF_A"/>
</dbReference>
<dbReference type="EMBL" id="BRLB01000007">
    <property type="protein sequence ID" value="GKX30126.1"/>
    <property type="molecule type" value="Genomic_DNA"/>
</dbReference>
<dbReference type="PANTHER" id="PTHR37464:SF1">
    <property type="entry name" value="BLL2463 PROTEIN"/>
    <property type="match status" value="1"/>
</dbReference>
<dbReference type="SUPFAM" id="SSF53300">
    <property type="entry name" value="vWA-like"/>
    <property type="match status" value="1"/>
</dbReference>
<dbReference type="Pfam" id="PF13519">
    <property type="entry name" value="VWA_2"/>
    <property type="match status" value="1"/>
</dbReference>
<accession>A0A9W5YCH0</accession>
<dbReference type="PANTHER" id="PTHR37464">
    <property type="entry name" value="BLL2463 PROTEIN"/>
    <property type="match status" value="1"/>
</dbReference>
<reference evidence="4" key="1">
    <citation type="submission" date="2022-06" db="EMBL/GenBank/DDBJ databases">
        <title>Vallitalea longa sp. nov., an anaerobic bacterium isolated from marine sediment.</title>
        <authorList>
            <person name="Hirano S."/>
            <person name="Terahara T."/>
            <person name="Mori K."/>
            <person name="Hamada M."/>
            <person name="Matsumoto R."/>
            <person name="Kobayashi T."/>
        </authorList>
    </citation>
    <scope>NUCLEOTIDE SEQUENCE</scope>
    <source>
        <strain evidence="4">SH18-1</strain>
    </source>
</reference>
<evidence type="ECO:0000313" key="4">
    <source>
        <dbReference type="EMBL" id="GKX30126.1"/>
    </source>
</evidence>
<feature type="transmembrane region" description="Helical" evidence="1">
    <location>
        <begin position="59"/>
        <end position="81"/>
    </location>
</feature>
<name>A0A9W5YCH0_9FIRM</name>
<keyword evidence="1" id="KW-0812">Transmembrane</keyword>
<keyword evidence="1" id="KW-0472">Membrane</keyword>
<feature type="transmembrane region" description="Helical" evidence="1">
    <location>
        <begin position="579"/>
        <end position="595"/>
    </location>
</feature>
<dbReference type="Proteomes" id="UP001144256">
    <property type="component" value="Unassembled WGS sequence"/>
</dbReference>
<evidence type="ECO:0000259" key="2">
    <source>
        <dbReference type="Pfam" id="PF07584"/>
    </source>
</evidence>
<feature type="domain" description="Aerotolerance regulator N-terminal" evidence="2">
    <location>
        <begin position="1"/>
        <end position="78"/>
    </location>
</feature>
<evidence type="ECO:0000256" key="1">
    <source>
        <dbReference type="SAM" id="Phobius"/>
    </source>
</evidence>
<organism evidence="4 5">
    <name type="scientific">Vallitalea longa</name>
    <dbReference type="NCBI Taxonomy" id="2936439"/>
    <lineage>
        <taxon>Bacteria</taxon>
        <taxon>Bacillati</taxon>
        <taxon>Bacillota</taxon>
        <taxon>Clostridia</taxon>
        <taxon>Lachnospirales</taxon>
        <taxon>Vallitaleaceae</taxon>
        <taxon>Vallitalea</taxon>
    </lineage>
</organism>
<feature type="domain" description="VWFA" evidence="3">
    <location>
        <begin position="91"/>
        <end position="183"/>
    </location>
</feature>
<keyword evidence="1" id="KW-1133">Transmembrane helix</keyword>
<evidence type="ECO:0000259" key="3">
    <source>
        <dbReference type="Pfam" id="PF13519"/>
    </source>
</evidence>
<dbReference type="InterPro" id="IPR024163">
    <property type="entry name" value="Aerotolerance_reg_N"/>
</dbReference>
<sequence length="601" mass="68922">MRFSNPYALLWLLLIPIVILMYILKQNFERKEISSTFLWDLALKDDEVSTPWQKLKKNILMILQIIVVILITLSLANPYFYKKHETNNAQIIVIDNSASMNAKYNKNKTRLDYAKEVANKKINGLIDGTSITIITVGSEVNIDVSNAVDRDVIKKSINNIKPTYGSKKINDNMDFIYSIADSYEDYELSIVTDEIIENGNTDNYLVNSIGSNVSIDSLATFLTVNNYEILAKITNRYETPVNVHLDIFDENDSLLKGKEIQLQGNESKNILFDNVVCEGSYIYGEIKEKDLIKEDNIRFSTLKENNTKKILLVSEENIFMEKAVLASNKYELFKSKNRDVSSEKYDLYIFDSIIPNELPKDGSFIFINIPEIDGLYDTEFNDNSRMVDFVENDITKHVINEKFIVSTYNKINIKDYMQSIADAGDDSVIAMGNKNGIKFGIVSFDIHNSDLPLNVSFPILMDSLLTNILGNSIQLLDDYNANESISFEPLSTTEKALLIDPTNYKDKINVEYPITYYDNTNKLGVYQLIQENKDKEQKIDYITINYDTDSESTINSYSNEFVNSVDHKSIINNNKKTDYIFLFIILAIVVILYEWKKYIIG</sequence>
<dbReference type="InterPro" id="IPR036465">
    <property type="entry name" value="vWFA_dom_sf"/>
</dbReference>
<dbReference type="AlphaFoldDB" id="A0A9W5YCH0"/>
<dbReference type="Gene3D" id="3.40.50.410">
    <property type="entry name" value="von Willebrand factor, type A domain"/>
    <property type="match status" value="1"/>
</dbReference>
<dbReference type="RefSeq" id="WP_281816033.1">
    <property type="nucleotide sequence ID" value="NZ_BRLB01000007.1"/>
</dbReference>
<dbReference type="Pfam" id="PF07584">
    <property type="entry name" value="BatA"/>
    <property type="match status" value="1"/>
</dbReference>
<evidence type="ECO:0008006" key="6">
    <source>
        <dbReference type="Google" id="ProtNLM"/>
    </source>
</evidence>
<protein>
    <recommendedName>
        <fullName evidence="6">VWFA domain-containing protein</fullName>
    </recommendedName>
</protein>
<feature type="transmembrane region" description="Helical" evidence="1">
    <location>
        <begin position="6"/>
        <end position="24"/>
    </location>
</feature>
<gene>
    <name evidence="4" type="ORF">SH1V18_26060</name>
</gene>